<dbReference type="Proteomes" id="UP000323632">
    <property type="component" value="Unassembled WGS sequence"/>
</dbReference>
<sequence>MNSKQATLKSVRIWIIVFIFFLLLSGVTAFPLETELKWLVAQFENQDNIMYRWLNNIYYAIKTTNQTFPQLPYGTDWLAFAHIVIAVAFIGPLKDPVRNIWVIQFGRIACIMILPLALIAGPIRHIPLFWQLIDCSFGLIGLIPLSICYHKIKKLEPLTEKASIEEYHFSK</sequence>
<dbReference type="EMBL" id="VWSH01000003">
    <property type="protein sequence ID" value="KAA5533243.1"/>
    <property type="molecule type" value="Genomic_DNA"/>
</dbReference>
<reference evidence="2 3" key="1">
    <citation type="submission" date="2019-09" db="EMBL/GenBank/DDBJ databases">
        <title>Genome sequence and assembly of Taibaiella sp.</title>
        <authorList>
            <person name="Chhetri G."/>
        </authorList>
    </citation>
    <scope>NUCLEOTIDE SEQUENCE [LARGE SCALE GENOMIC DNA]</scope>
    <source>
        <strain evidence="2 3">KVB11</strain>
    </source>
</reference>
<gene>
    <name evidence="2" type="ORF">F0919_11900</name>
</gene>
<feature type="transmembrane region" description="Helical" evidence="1">
    <location>
        <begin position="105"/>
        <end position="123"/>
    </location>
</feature>
<evidence type="ECO:0000256" key="1">
    <source>
        <dbReference type="SAM" id="Phobius"/>
    </source>
</evidence>
<keyword evidence="1" id="KW-0472">Membrane</keyword>
<keyword evidence="1" id="KW-1133">Transmembrane helix</keyword>
<dbReference type="RefSeq" id="WP_150032991.1">
    <property type="nucleotide sequence ID" value="NZ_VWSH01000003.1"/>
</dbReference>
<feature type="transmembrane region" description="Helical" evidence="1">
    <location>
        <begin position="77"/>
        <end position="93"/>
    </location>
</feature>
<accession>A0A5M6CE41</accession>
<keyword evidence="1" id="KW-0812">Transmembrane</keyword>
<evidence type="ECO:0000313" key="3">
    <source>
        <dbReference type="Proteomes" id="UP000323632"/>
    </source>
</evidence>
<feature type="transmembrane region" description="Helical" evidence="1">
    <location>
        <begin position="129"/>
        <end position="149"/>
    </location>
</feature>
<dbReference type="AlphaFoldDB" id="A0A5M6CE41"/>
<organism evidence="2 3">
    <name type="scientific">Taibaiella lutea</name>
    <dbReference type="NCBI Taxonomy" id="2608001"/>
    <lineage>
        <taxon>Bacteria</taxon>
        <taxon>Pseudomonadati</taxon>
        <taxon>Bacteroidota</taxon>
        <taxon>Chitinophagia</taxon>
        <taxon>Chitinophagales</taxon>
        <taxon>Chitinophagaceae</taxon>
        <taxon>Taibaiella</taxon>
    </lineage>
</organism>
<comment type="caution">
    <text evidence="2">The sequence shown here is derived from an EMBL/GenBank/DDBJ whole genome shotgun (WGS) entry which is preliminary data.</text>
</comment>
<proteinExistence type="predicted"/>
<name>A0A5M6CE41_9BACT</name>
<keyword evidence="3" id="KW-1185">Reference proteome</keyword>
<protein>
    <submittedName>
        <fullName evidence="2">Uncharacterized protein</fullName>
    </submittedName>
</protein>
<evidence type="ECO:0000313" key="2">
    <source>
        <dbReference type="EMBL" id="KAA5533243.1"/>
    </source>
</evidence>